<proteinExistence type="predicted"/>
<reference evidence="1 2" key="1">
    <citation type="submission" date="2021-06" db="EMBL/GenBank/DDBJ databases">
        <title>Caerostris extrusa draft genome.</title>
        <authorList>
            <person name="Kono N."/>
            <person name="Arakawa K."/>
        </authorList>
    </citation>
    <scope>NUCLEOTIDE SEQUENCE [LARGE SCALE GENOMIC DNA]</scope>
</reference>
<evidence type="ECO:0000313" key="1">
    <source>
        <dbReference type="EMBL" id="GIY45980.1"/>
    </source>
</evidence>
<sequence>MHGGGGVFKRPGNCVCDCNKELQKEEGGAKVQEVLYIWCLGHSLDTLFTNETERKAMTEAQRKKDNEGKIVEISRWLNIQVNVSSHEEHLEE</sequence>
<comment type="caution">
    <text evidence="1">The sequence shown here is derived from an EMBL/GenBank/DDBJ whole genome shotgun (WGS) entry which is preliminary data.</text>
</comment>
<keyword evidence="2" id="KW-1185">Reference proteome</keyword>
<name>A0AAV4TMB3_CAEEX</name>
<organism evidence="1 2">
    <name type="scientific">Caerostris extrusa</name>
    <name type="common">Bark spider</name>
    <name type="synonym">Caerostris bankana</name>
    <dbReference type="NCBI Taxonomy" id="172846"/>
    <lineage>
        <taxon>Eukaryota</taxon>
        <taxon>Metazoa</taxon>
        <taxon>Ecdysozoa</taxon>
        <taxon>Arthropoda</taxon>
        <taxon>Chelicerata</taxon>
        <taxon>Arachnida</taxon>
        <taxon>Araneae</taxon>
        <taxon>Araneomorphae</taxon>
        <taxon>Entelegynae</taxon>
        <taxon>Araneoidea</taxon>
        <taxon>Araneidae</taxon>
        <taxon>Caerostris</taxon>
    </lineage>
</organism>
<dbReference type="EMBL" id="BPLR01011353">
    <property type="protein sequence ID" value="GIY45980.1"/>
    <property type="molecule type" value="Genomic_DNA"/>
</dbReference>
<dbReference type="Proteomes" id="UP001054945">
    <property type="component" value="Unassembled WGS sequence"/>
</dbReference>
<accession>A0AAV4TMB3</accession>
<gene>
    <name evidence="1" type="ORF">CEXT_736071</name>
</gene>
<evidence type="ECO:0000313" key="2">
    <source>
        <dbReference type="Proteomes" id="UP001054945"/>
    </source>
</evidence>
<protein>
    <submittedName>
        <fullName evidence="1">Uncharacterized protein</fullName>
    </submittedName>
</protein>
<dbReference type="AlphaFoldDB" id="A0AAV4TMB3"/>